<organism evidence="4 5">
    <name type="scientific">Dawidia soli</name>
    <dbReference type="NCBI Taxonomy" id="2782352"/>
    <lineage>
        <taxon>Bacteria</taxon>
        <taxon>Pseudomonadati</taxon>
        <taxon>Bacteroidota</taxon>
        <taxon>Cytophagia</taxon>
        <taxon>Cytophagales</taxon>
        <taxon>Chryseotaleaceae</taxon>
        <taxon>Dawidia</taxon>
    </lineage>
</organism>
<dbReference type="RefSeq" id="WP_254093782.1">
    <property type="nucleotide sequence ID" value="NZ_JAHESC010000066.1"/>
</dbReference>
<name>A0AAP2DFQ0_9BACT</name>
<keyword evidence="1 4" id="KW-0378">Hydrolase</keyword>
<dbReference type="InterPro" id="IPR049492">
    <property type="entry name" value="BD-FAE-like_dom"/>
</dbReference>
<dbReference type="PANTHER" id="PTHR48081:SF33">
    <property type="entry name" value="KYNURENINE FORMAMIDASE"/>
    <property type="match status" value="1"/>
</dbReference>
<protein>
    <submittedName>
        <fullName evidence="4">Alpha/beta hydrolase</fullName>
    </submittedName>
</protein>
<reference evidence="4 5" key="1">
    <citation type="submission" date="2021-05" db="EMBL/GenBank/DDBJ databases">
        <title>A Polyphasic approach of four new species of the genus Ohtaekwangia: Ohtaekwangia histidinii sp. nov., Ohtaekwangia cretensis sp. nov., Ohtaekwangia indiensis sp. nov., Ohtaekwangia reichenbachii sp. nov. from diverse environment.</title>
        <authorList>
            <person name="Octaviana S."/>
        </authorList>
    </citation>
    <scope>NUCLEOTIDE SEQUENCE [LARGE SCALE GENOMIC DNA]</scope>
    <source>
        <strain evidence="4 5">PWU37</strain>
    </source>
</reference>
<dbReference type="AlphaFoldDB" id="A0AAP2DFQ0"/>
<feature type="chain" id="PRO_5043024818" evidence="2">
    <location>
        <begin position="22"/>
        <end position="306"/>
    </location>
</feature>
<dbReference type="Proteomes" id="UP001319180">
    <property type="component" value="Unassembled WGS sequence"/>
</dbReference>
<comment type="caution">
    <text evidence="4">The sequence shown here is derived from an EMBL/GenBank/DDBJ whole genome shotgun (WGS) entry which is preliminary data.</text>
</comment>
<evidence type="ECO:0000313" key="4">
    <source>
        <dbReference type="EMBL" id="MBT1690437.1"/>
    </source>
</evidence>
<dbReference type="SUPFAM" id="SSF53474">
    <property type="entry name" value="alpha/beta-Hydrolases"/>
    <property type="match status" value="1"/>
</dbReference>
<evidence type="ECO:0000256" key="1">
    <source>
        <dbReference type="ARBA" id="ARBA00022801"/>
    </source>
</evidence>
<evidence type="ECO:0000256" key="2">
    <source>
        <dbReference type="SAM" id="SignalP"/>
    </source>
</evidence>
<feature type="signal peptide" evidence="2">
    <location>
        <begin position="1"/>
        <end position="21"/>
    </location>
</feature>
<dbReference type="GO" id="GO:0016787">
    <property type="term" value="F:hydrolase activity"/>
    <property type="evidence" value="ECO:0007669"/>
    <property type="project" value="UniProtKB-KW"/>
</dbReference>
<evidence type="ECO:0000259" key="3">
    <source>
        <dbReference type="Pfam" id="PF20434"/>
    </source>
</evidence>
<keyword evidence="2" id="KW-0732">Signal</keyword>
<keyword evidence="5" id="KW-1185">Reference proteome</keyword>
<dbReference type="Pfam" id="PF20434">
    <property type="entry name" value="BD-FAE"/>
    <property type="match status" value="1"/>
</dbReference>
<dbReference type="EMBL" id="JAHESC010000066">
    <property type="protein sequence ID" value="MBT1690437.1"/>
    <property type="molecule type" value="Genomic_DNA"/>
</dbReference>
<sequence length="306" mass="34370">MRSPSTLLLFILLVPAGTAVSQSQKSKKYTELDRIAYYTVADADTSRQRLNLVIPKKVQQPPLLIWVGGGAWSYVNPDMEMDLARKIAASGIAVASVGHRLSPATWKDSALNVGIKHPEHIKDLARAMAFLYTRAEQYGFDRDNIFVGGYSSGAHLAALLVMDNRYLKQQGLSKDMVRGVIPVAGMYDVQHYYQVLAEGNGHAFADNHIGSVFGLTPAAFQDASPTTYLDSLATPMLLISETNTFKYTRLFEDRLRAKEYKKFEVVHVHRLTHGQLWKDLSYADKSIYRDLMIDFVRRVSIDPVRQ</sequence>
<proteinExistence type="predicted"/>
<feature type="domain" description="BD-FAE-like" evidence="3">
    <location>
        <begin position="50"/>
        <end position="240"/>
    </location>
</feature>
<dbReference type="InterPro" id="IPR050300">
    <property type="entry name" value="GDXG_lipolytic_enzyme"/>
</dbReference>
<dbReference type="Gene3D" id="3.40.50.1820">
    <property type="entry name" value="alpha/beta hydrolase"/>
    <property type="match status" value="1"/>
</dbReference>
<accession>A0AAP2DFQ0</accession>
<gene>
    <name evidence="4" type="ORF">KK078_27980</name>
</gene>
<evidence type="ECO:0000313" key="5">
    <source>
        <dbReference type="Proteomes" id="UP001319180"/>
    </source>
</evidence>
<dbReference type="InterPro" id="IPR029058">
    <property type="entry name" value="AB_hydrolase_fold"/>
</dbReference>
<dbReference type="PANTHER" id="PTHR48081">
    <property type="entry name" value="AB HYDROLASE SUPERFAMILY PROTEIN C4A8.06C"/>
    <property type="match status" value="1"/>
</dbReference>